<keyword evidence="1" id="KW-0472">Membrane</keyword>
<evidence type="ECO:0000256" key="1">
    <source>
        <dbReference type="SAM" id="Phobius"/>
    </source>
</evidence>
<organism evidence="3 4">
    <name type="scientific">Plebeiibacterium marinum</name>
    <dbReference type="NCBI Taxonomy" id="2992111"/>
    <lineage>
        <taxon>Bacteria</taxon>
        <taxon>Pseudomonadati</taxon>
        <taxon>Bacteroidota</taxon>
        <taxon>Bacteroidia</taxon>
        <taxon>Marinilabiliales</taxon>
        <taxon>Marinilabiliaceae</taxon>
        <taxon>Plebeiibacterium</taxon>
    </lineage>
</organism>
<gene>
    <name evidence="3" type="ORF">OM074_17420</name>
</gene>
<feature type="transmembrane region" description="Helical" evidence="1">
    <location>
        <begin position="120"/>
        <end position="147"/>
    </location>
</feature>
<comment type="caution">
    <text evidence="3">The sequence shown here is derived from an EMBL/GenBank/DDBJ whole genome shotgun (WGS) entry which is preliminary data.</text>
</comment>
<keyword evidence="1" id="KW-1133">Transmembrane helix</keyword>
<proteinExistence type="predicted"/>
<dbReference type="Proteomes" id="UP001207408">
    <property type="component" value="Unassembled WGS sequence"/>
</dbReference>
<feature type="transmembrane region" description="Helical" evidence="1">
    <location>
        <begin position="31"/>
        <end position="48"/>
    </location>
</feature>
<accession>A0AAE3SMC8</accession>
<dbReference type="Pfam" id="PF02517">
    <property type="entry name" value="Rce1-like"/>
    <property type="match status" value="1"/>
</dbReference>
<keyword evidence="1" id="KW-0812">Transmembrane</keyword>
<dbReference type="AlphaFoldDB" id="A0AAE3SMC8"/>
<evidence type="ECO:0000313" key="3">
    <source>
        <dbReference type="EMBL" id="MCW3807415.1"/>
    </source>
</evidence>
<evidence type="ECO:0000313" key="4">
    <source>
        <dbReference type="Proteomes" id="UP001207408"/>
    </source>
</evidence>
<feature type="domain" description="CAAX prenyl protease 2/Lysostaphin resistance protein A-like" evidence="2">
    <location>
        <begin position="110"/>
        <end position="185"/>
    </location>
</feature>
<feature type="transmembrane region" description="Helical" evidence="1">
    <location>
        <begin position="176"/>
        <end position="195"/>
    </location>
</feature>
<dbReference type="GO" id="GO:0004175">
    <property type="term" value="F:endopeptidase activity"/>
    <property type="evidence" value="ECO:0007669"/>
    <property type="project" value="UniProtKB-ARBA"/>
</dbReference>
<name>A0AAE3SMC8_9BACT</name>
<dbReference type="RefSeq" id="WP_301201814.1">
    <property type="nucleotide sequence ID" value="NZ_JAPDPI010000046.1"/>
</dbReference>
<sequence>MKNGIKKNFELIAVLFTSILKFLLIDWLNARIIYIIGVSIFWIGYMLFRKRTHNENEIFKLHNFKHSFIILLPIILLNGLACAFYAYNNNAFYISWHVLLVFLLYPLWGVIQQFIMLEAILINLIVFFNGKASNTILVFIVSTLFGIIHYPNAFLMIYTFCLELVLASVYLKWRNLWAIGITHGWIATCLLYYALERNPWLELMLGF</sequence>
<feature type="transmembrane region" description="Helical" evidence="1">
    <location>
        <begin position="68"/>
        <end position="87"/>
    </location>
</feature>
<protein>
    <recommendedName>
        <fullName evidence="2">CAAX prenyl protease 2/Lysostaphin resistance protein A-like domain-containing protein</fullName>
    </recommendedName>
</protein>
<dbReference type="GO" id="GO:0080120">
    <property type="term" value="P:CAAX-box protein maturation"/>
    <property type="evidence" value="ECO:0007669"/>
    <property type="project" value="UniProtKB-ARBA"/>
</dbReference>
<reference evidence="3" key="1">
    <citation type="submission" date="2022-10" db="EMBL/GenBank/DDBJ databases">
        <authorList>
            <person name="Yu W.X."/>
        </authorList>
    </citation>
    <scope>NUCLEOTIDE SEQUENCE</scope>
    <source>
        <strain evidence="3">D04</strain>
    </source>
</reference>
<evidence type="ECO:0000259" key="2">
    <source>
        <dbReference type="Pfam" id="PF02517"/>
    </source>
</evidence>
<dbReference type="InterPro" id="IPR003675">
    <property type="entry name" value="Rce1/LyrA-like_dom"/>
</dbReference>
<keyword evidence="4" id="KW-1185">Reference proteome</keyword>
<feature type="transmembrane region" description="Helical" evidence="1">
    <location>
        <begin position="9"/>
        <end position="25"/>
    </location>
</feature>
<dbReference type="EMBL" id="JAPDPI010000046">
    <property type="protein sequence ID" value="MCW3807415.1"/>
    <property type="molecule type" value="Genomic_DNA"/>
</dbReference>